<proteinExistence type="predicted"/>
<organism evidence="1">
    <name type="scientific">metagenome</name>
    <dbReference type="NCBI Taxonomy" id="256318"/>
    <lineage>
        <taxon>unclassified sequences</taxon>
        <taxon>metagenomes</taxon>
    </lineage>
</organism>
<sequence>MNPWESPEGIACFERWIATQMAKLNAYRGDDQFNGRKPWTINKYGLLESLSPYGPRSVAAPDNFRDYNFNKYWYMWDNWIPTGPDVTWRWAPLNGAGVESIRSYIQRECPQLFP</sequence>
<dbReference type="EMBL" id="UIDG01000534">
    <property type="protein sequence ID" value="SUS08101.1"/>
    <property type="molecule type" value="Genomic_DNA"/>
</dbReference>
<evidence type="ECO:0000313" key="1">
    <source>
        <dbReference type="EMBL" id="SUS08101.1"/>
    </source>
</evidence>
<name>A0A380TK98_9ZZZZ</name>
<gene>
    <name evidence="1" type="ORF">DF3PB_580008</name>
</gene>
<accession>A0A380TK98</accession>
<protein>
    <submittedName>
        <fullName evidence="1">Uncharacterized protein</fullName>
    </submittedName>
</protein>
<dbReference type="AlphaFoldDB" id="A0A380TK98"/>
<reference evidence="1" key="1">
    <citation type="submission" date="2018-07" db="EMBL/GenBank/DDBJ databases">
        <authorList>
            <person name="Quirk P.G."/>
            <person name="Krulwich T.A."/>
        </authorList>
    </citation>
    <scope>NUCLEOTIDE SEQUENCE</scope>
</reference>